<dbReference type="AlphaFoldDB" id="A0ABD3IFE8"/>
<feature type="region of interest" description="Disordered" evidence="1">
    <location>
        <begin position="225"/>
        <end position="245"/>
    </location>
</feature>
<evidence type="ECO:0000313" key="4">
    <source>
        <dbReference type="Proteomes" id="UP001633002"/>
    </source>
</evidence>
<protein>
    <recommendedName>
        <fullName evidence="2">Reverse transcriptase zinc-binding domain-containing protein</fullName>
    </recommendedName>
</protein>
<sequence length="257" mass="30422">MCLFDPFSFILPQQTDQLTWEKASGWAWLDDAPLGENCWKIPTAMWRKLLYINKPDTSNLSTRWETNDGLNVWTRRWKQLWGGPAQIRVKIRMWRFLRKGYFMNAKAKGWGRGDGLCSRCGLEQETFSHAVWSCPRLNERTKWLSWLLYSQTQRNVSNHGHEDLLPTIDIALQHHTDHPITLILLLTALRYNWKERNESQFQGNRNFKGIYLILDETRVEIDAGSAKTLTEKQQDRRRREKHSEDIPRLAHLWSSTK</sequence>
<evidence type="ECO:0000313" key="3">
    <source>
        <dbReference type="EMBL" id="KAL3700976.1"/>
    </source>
</evidence>
<comment type="caution">
    <text evidence="3">The sequence shown here is derived from an EMBL/GenBank/DDBJ whole genome shotgun (WGS) entry which is preliminary data.</text>
</comment>
<accession>A0ABD3IFE8</accession>
<keyword evidence="4" id="KW-1185">Reference proteome</keyword>
<dbReference type="InterPro" id="IPR026960">
    <property type="entry name" value="RVT-Znf"/>
</dbReference>
<reference evidence="3 4" key="1">
    <citation type="submission" date="2024-09" db="EMBL/GenBank/DDBJ databases">
        <title>Chromosome-scale assembly of Riccia sorocarpa.</title>
        <authorList>
            <person name="Paukszto L."/>
        </authorList>
    </citation>
    <scope>NUCLEOTIDE SEQUENCE [LARGE SCALE GENOMIC DNA]</scope>
    <source>
        <strain evidence="3">LP-2024</strain>
        <tissue evidence="3">Aerial parts of the thallus</tissue>
    </source>
</reference>
<dbReference type="Proteomes" id="UP001633002">
    <property type="component" value="Unassembled WGS sequence"/>
</dbReference>
<name>A0ABD3IFE8_9MARC</name>
<proteinExistence type="predicted"/>
<dbReference type="Pfam" id="PF13966">
    <property type="entry name" value="zf-RVT"/>
    <property type="match status" value="1"/>
</dbReference>
<evidence type="ECO:0000256" key="1">
    <source>
        <dbReference type="SAM" id="MobiDB-lite"/>
    </source>
</evidence>
<feature type="domain" description="Reverse transcriptase zinc-binding" evidence="2">
    <location>
        <begin position="74"/>
        <end position="137"/>
    </location>
</feature>
<gene>
    <name evidence="3" type="ORF">R1sor_018998</name>
</gene>
<organism evidence="3 4">
    <name type="scientific">Riccia sorocarpa</name>
    <dbReference type="NCBI Taxonomy" id="122646"/>
    <lineage>
        <taxon>Eukaryota</taxon>
        <taxon>Viridiplantae</taxon>
        <taxon>Streptophyta</taxon>
        <taxon>Embryophyta</taxon>
        <taxon>Marchantiophyta</taxon>
        <taxon>Marchantiopsida</taxon>
        <taxon>Marchantiidae</taxon>
        <taxon>Marchantiales</taxon>
        <taxon>Ricciaceae</taxon>
        <taxon>Riccia</taxon>
    </lineage>
</organism>
<dbReference type="EMBL" id="JBJQOH010000001">
    <property type="protein sequence ID" value="KAL3700976.1"/>
    <property type="molecule type" value="Genomic_DNA"/>
</dbReference>
<evidence type="ECO:0000259" key="2">
    <source>
        <dbReference type="Pfam" id="PF13966"/>
    </source>
</evidence>